<keyword evidence="1" id="KW-0418">Kinase</keyword>
<comment type="caution">
    <text evidence="1">The sequence shown here is derived from an EMBL/GenBank/DDBJ whole genome shotgun (WGS) entry which is preliminary data.</text>
</comment>
<accession>A0A9D2QV15</accession>
<gene>
    <name evidence="1" type="ORF">H9914_03025</name>
</gene>
<evidence type="ECO:0000313" key="1">
    <source>
        <dbReference type="EMBL" id="HJD27961.1"/>
    </source>
</evidence>
<reference evidence="1" key="1">
    <citation type="journal article" date="2021" name="PeerJ">
        <title>Extensive microbial diversity within the chicken gut microbiome revealed by metagenomics and culture.</title>
        <authorList>
            <person name="Gilroy R."/>
            <person name="Ravi A."/>
            <person name="Getino M."/>
            <person name="Pursley I."/>
            <person name="Horton D.L."/>
            <person name="Alikhan N.F."/>
            <person name="Baker D."/>
            <person name="Gharbi K."/>
            <person name="Hall N."/>
            <person name="Watson M."/>
            <person name="Adriaenssens E.M."/>
            <person name="Foster-Nyarko E."/>
            <person name="Jarju S."/>
            <person name="Secka A."/>
            <person name="Antonio M."/>
            <person name="Oren A."/>
            <person name="Chaudhuri R.R."/>
            <person name="La Ragione R."/>
            <person name="Hildebrand F."/>
            <person name="Pallen M.J."/>
        </authorList>
    </citation>
    <scope>NUCLEOTIDE SEQUENCE</scope>
    <source>
        <strain evidence="1">ChiBcec6-4105</strain>
    </source>
</reference>
<dbReference type="PANTHER" id="PTHR35807">
    <property type="entry name" value="TRANSCRIPTIONAL REGULATOR REDD-RELATED"/>
    <property type="match status" value="1"/>
</dbReference>
<protein>
    <submittedName>
        <fullName evidence="1">Histidine kinase</fullName>
    </submittedName>
</protein>
<reference evidence="1" key="2">
    <citation type="submission" date="2021-04" db="EMBL/GenBank/DDBJ databases">
        <authorList>
            <person name="Gilroy R."/>
        </authorList>
    </citation>
    <scope>NUCLEOTIDE SEQUENCE</scope>
    <source>
        <strain evidence="1">ChiBcec6-4105</strain>
    </source>
</reference>
<sequence length="162" mass="19223">MDKIKVHLLGRPYVEVNGKRVNFPYKKAEGFFYYLCVKKNATREEIIYVLWGADNENVGRKNLREAVYQIKKLLGKEILVTEGHTGIGLNPEYVLEIDWDHVKEDYIPENEEEDFLAHFHIKNCYEFEEWVSSMQEQYDRHIMTAVKKKLKEADIHKNMGQI</sequence>
<dbReference type="InterPro" id="IPR051677">
    <property type="entry name" value="AfsR-DnrI-RedD_regulator"/>
</dbReference>
<dbReference type="Proteomes" id="UP000823892">
    <property type="component" value="Unassembled WGS sequence"/>
</dbReference>
<feature type="non-terminal residue" evidence="1">
    <location>
        <position position="162"/>
    </location>
</feature>
<keyword evidence="1" id="KW-0808">Transferase</keyword>
<dbReference type="AlphaFoldDB" id="A0A9D2QV15"/>
<organism evidence="1 2">
    <name type="scientific">Candidatus Blautia avicola</name>
    <dbReference type="NCBI Taxonomy" id="2838483"/>
    <lineage>
        <taxon>Bacteria</taxon>
        <taxon>Bacillati</taxon>
        <taxon>Bacillota</taxon>
        <taxon>Clostridia</taxon>
        <taxon>Lachnospirales</taxon>
        <taxon>Lachnospiraceae</taxon>
        <taxon>Blautia</taxon>
    </lineage>
</organism>
<proteinExistence type="predicted"/>
<evidence type="ECO:0000313" key="2">
    <source>
        <dbReference type="Proteomes" id="UP000823892"/>
    </source>
</evidence>
<name>A0A9D2QV15_9FIRM</name>
<dbReference type="InterPro" id="IPR036388">
    <property type="entry name" value="WH-like_DNA-bd_sf"/>
</dbReference>
<dbReference type="EMBL" id="DWUY01000067">
    <property type="protein sequence ID" value="HJD27961.1"/>
    <property type="molecule type" value="Genomic_DNA"/>
</dbReference>
<dbReference type="GO" id="GO:0016301">
    <property type="term" value="F:kinase activity"/>
    <property type="evidence" value="ECO:0007669"/>
    <property type="project" value="UniProtKB-KW"/>
</dbReference>
<dbReference type="Gene3D" id="1.10.10.10">
    <property type="entry name" value="Winged helix-like DNA-binding domain superfamily/Winged helix DNA-binding domain"/>
    <property type="match status" value="1"/>
</dbReference>